<dbReference type="Proteomes" id="UP000681075">
    <property type="component" value="Unassembled WGS sequence"/>
</dbReference>
<evidence type="ECO:0000313" key="2">
    <source>
        <dbReference type="EMBL" id="GIL40583.1"/>
    </source>
</evidence>
<dbReference type="Pfam" id="PF09361">
    <property type="entry name" value="Phasin_2"/>
    <property type="match status" value="1"/>
</dbReference>
<keyword evidence="3" id="KW-1185">Reference proteome</keyword>
<dbReference type="InterPro" id="IPR018968">
    <property type="entry name" value="Phasin"/>
</dbReference>
<dbReference type="EMBL" id="BOPV01000001">
    <property type="protein sequence ID" value="GIL40583.1"/>
    <property type="molecule type" value="Genomic_DNA"/>
</dbReference>
<dbReference type="RefSeq" id="WP_420243709.1">
    <property type="nucleotide sequence ID" value="NZ_BOPV01000001.1"/>
</dbReference>
<name>A0A8S8XAT6_9PROT</name>
<dbReference type="NCBIfam" id="TIGR01841">
    <property type="entry name" value="phasin"/>
    <property type="match status" value="1"/>
</dbReference>
<dbReference type="AlphaFoldDB" id="A0A8S8XAT6"/>
<comment type="caution">
    <text evidence="2">The sequence shown here is derived from an EMBL/GenBank/DDBJ whole genome shotgun (WGS) entry which is preliminary data.</text>
</comment>
<proteinExistence type="predicted"/>
<reference evidence="2" key="1">
    <citation type="submission" date="2021-02" db="EMBL/GenBank/DDBJ databases">
        <title>Genome sequence of Rhodospirillales sp. strain TMPK1 isolated from soil.</title>
        <authorList>
            <person name="Nakai R."/>
            <person name="Kusada H."/>
            <person name="Tamaki H."/>
        </authorList>
    </citation>
    <scope>NUCLEOTIDE SEQUENCE</scope>
    <source>
        <strain evidence="2">TMPK1</strain>
    </source>
</reference>
<feature type="domain" description="Phasin" evidence="1">
    <location>
        <begin position="32"/>
        <end position="130"/>
    </location>
</feature>
<organism evidence="2 3">
    <name type="scientific">Roseiterribacter gracilis</name>
    <dbReference type="NCBI Taxonomy" id="2812848"/>
    <lineage>
        <taxon>Bacteria</taxon>
        <taxon>Pseudomonadati</taxon>
        <taxon>Pseudomonadota</taxon>
        <taxon>Alphaproteobacteria</taxon>
        <taxon>Rhodospirillales</taxon>
        <taxon>Roseiterribacteraceae</taxon>
        <taxon>Roseiterribacter</taxon>
    </lineage>
</organism>
<accession>A0A8S8XAT6</accession>
<evidence type="ECO:0000259" key="1">
    <source>
        <dbReference type="Pfam" id="PF09361"/>
    </source>
</evidence>
<sequence>MTDTTQFQAATFAAAKETFGKFAGQNFKTVDEVAAFGKANLDAYLKAGSTIAKGLEELTRAVATYSQTNVTASVDATKALFGAKTIREVADLQNDYAKKAFDSLVTETTKLGELSVRVANEAIEPLNARVSAVVETFSKPAVAA</sequence>
<protein>
    <recommendedName>
        <fullName evidence="1">Phasin domain-containing protein</fullName>
    </recommendedName>
</protein>
<dbReference type="InterPro" id="IPR010127">
    <property type="entry name" value="Phasin_subfam-1"/>
</dbReference>
<evidence type="ECO:0000313" key="3">
    <source>
        <dbReference type="Proteomes" id="UP000681075"/>
    </source>
</evidence>
<gene>
    <name evidence="2" type="ORF">TMPK1_28200</name>
</gene>